<accession>A0ABD0MM12</accession>
<dbReference type="EMBL" id="JAMKFB020000258">
    <property type="protein sequence ID" value="KAL0151145.1"/>
    <property type="molecule type" value="Genomic_DNA"/>
</dbReference>
<name>A0ABD0MM12_CIRMR</name>
<gene>
    <name evidence="1" type="ORF">M9458_053658</name>
</gene>
<sequence>MGSAALTNTKNGTRQRGVILVCAGEISLRRASKHIFPALPSRWRDSVHWSAQMTCQRGADTLIPRCFVPHLGCLATHIKQTVIGRLLFSNFIIRSFISGCEIARNII</sequence>
<comment type="caution">
    <text evidence="1">The sequence shown here is derived from an EMBL/GenBank/DDBJ whole genome shotgun (WGS) entry which is preliminary data.</text>
</comment>
<evidence type="ECO:0000313" key="1">
    <source>
        <dbReference type="EMBL" id="KAL0151145.1"/>
    </source>
</evidence>
<reference evidence="1 2" key="1">
    <citation type="submission" date="2024-05" db="EMBL/GenBank/DDBJ databases">
        <title>Genome sequencing and assembly of Indian major carp, Cirrhinus mrigala (Hamilton, 1822).</title>
        <authorList>
            <person name="Mohindra V."/>
            <person name="Chowdhury L.M."/>
            <person name="Lal K."/>
            <person name="Jena J.K."/>
        </authorList>
    </citation>
    <scope>NUCLEOTIDE SEQUENCE [LARGE SCALE GENOMIC DNA]</scope>
    <source>
        <strain evidence="1">CM1030</strain>
        <tissue evidence="1">Blood</tissue>
    </source>
</reference>
<dbReference type="AlphaFoldDB" id="A0ABD0MM12"/>
<proteinExistence type="predicted"/>
<dbReference type="Proteomes" id="UP001529510">
    <property type="component" value="Unassembled WGS sequence"/>
</dbReference>
<keyword evidence="2" id="KW-1185">Reference proteome</keyword>
<evidence type="ECO:0000313" key="2">
    <source>
        <dbReference type="Proteomes" id="UP001529510"/>
    </source>
</evidence>
<organism evidence="1 2">
    <name type="scientific">Cirrhinus mrigala</name>
    <name type="common">Mrigala</name>
    <dbReference type="NCBI Taxonomy" id="683832"/>
    <lineage>
        <taxon>Eukaryota</taxon>
        <taxon>Metazoa</taxon>
        <taxon>Chordata</taxon>
        <taxon>Craniata</taxon>
        <taxon>Vertebrata</taxon>
        <taxon>Euteleostomi</taxon>
        <taxon>Actinopterygii</taxon>
        <taxon>Neopterygii</taxon>
        <taxon>Teleostei</taxon>
        <taxon>Ostariophysi</taxon>
        <taxon>Cypriniformes</taxon>
        <taxon>Cyprinidae</taxon>
        <taxon>Labeoninae</taxon>
        <taxon>Labeonini</taxon>
        <taxon>Cirrhinus</taxon>
    </lineage>
</organism>
<protein>
    <submittedName>
        <fullName evidence="1">Uncharacterized protein</fullName>
    </submittedName>
</protein>